<accession>A0A2N3KUB1</accession>
<dbReference type="GO" id="GO:0006817">
    <property type="term" value="P:phosphate ion transport"/>
    <property type="evidence" value="ECO:0007669"/>
    <property type="project" value="UniProtKB-KW"/>
</dbReference>
<evidence type="ECO:0000313" key="11">
    <source>
        <dbReference type="Proteomes" id="UP000233597"/>
    </source>
</evidence>
<feature type="transmembrane region" description="Helical" evidence="5">
    <location>
        <begin position="427"/>
        <end position="448"/>
    </location>
</feature>
<feature type="domain" description="ABC transmembrane type-1" evidence="7">
    <location>
        <begin position="231"/>
        <end position="447"/>
    </location>
</feature>
<gene>
    <name evidence="9" type="primary">pstC</name>
    <name evidence="9" type="ORF">COO20_11410</name>
    <name evidence="8" type="ORF">CSC3H3_16970</name>
</gene>
<keyword evidence="4 5" id="KW-0472">Membrane</keyword>
<feature type="transmembrane region" description="Helical" evidence="5">
    <location>
        <begin position="167"/>
        <end position="188"/>
    </location>
</feature>
<dbReference type="Pfam" id="PF12501">
    <property type="entry name" value="DUF3708"/>
    <property type="match status" value="1"/>
</dbReference>
<evidence type="ECO:0000256" key="1">
    <source>
        <dbReference type="ARBA" id="ARBA00004651"/>
    </source>
</evidence>
<dbReference type="PANTHER" id="PTHR42727:SF1">
    <property type="entry name" value="PHOSPHATE TRANSPORT SYSTEM PERMEASE"/>
    <property type="match status" value="1"/>
</dbReference>
<feature type="transmembrane region" description="Helical" evidence="5">
    <location>
        <begin position="129"/>
        <end position="147"/>
    </location>
</feature>
<reference evidence="8 10" key="2">
    <citation type="submission" date="2017-10" db="EMBL/GenBank/DDBJ databases">
        <title>Biodiversity and function of Thalassospira species in the particle-attached aromatic-hydrocarbon-degrading consortia from the surface seawater of the China South Sea.</title>
        <authorList>
            <person name="Dong C."/>
            <person name="Liu R."/>
            <person name="Shao Z."/>
        </authorList>
    </citation>
    <scope>NUCLEOTIDE SEQUENCE [LARGE SCALE GENOMIC DNA]</scope>
    <source>
        <strain evidence="8 10">CSC3H3</strain>
    </source>
</reference>
<evidence type="ECO:0000256" key="6">
    <source>
        <dbReference type="RuleBase" id="RU363054"/>
    </source>
</evidence>
<comment type="function">
    <text evidence="6">Part of the binding-protein-dependent transport system for phosphate; probably responsible for the translocation of the substrate across the membrane.</text>
</comment>
<feature type="transmembrane region" description="Helical" evidence="5">
    <location>
        <begin position="230"/>
        <end position="254"/>
    </location>
</feature>
<dbReference type="InterPro" id="IPR035906">
    <property type="entry name" value="MetI-like_sf"/>
</dbReference>
<reference evidence="9 11" key="1">
    <citation type="submission" date="2017-09" db="EMBL/GenBank/DDBJ databases">
        <title>Biodiversity and function of Thalassospira species in the particle-attached aromatic-hydrocarbon-degrading consortia from the surface seawater of the South China Sea.</title>
        <authorList>
            <person name="Dong C."/>
            <person name="Liu R."/>
            <person name="Shao Z."/>
        </authorList>
    </citation>
    <scope>NUCLEOTIDE SEQUENCE [LARGE SCALE GENOMIC DNA]</scope>
    <source>
        <strain evidence="9 11">CSC1P2</strain>
    </source>
</reference>
<dbReference type="EMBL" id="CP024199">
    <property type="protein sequence ID" value="AUG54223.1"/>
    <property type="molecule type" value="Genomic_DNA"/>
</dbReference>
<feature type="transmembrane region" description="Helical" evidence="5">
    <location>
        <begin position="302"/>
        <end position="326"/>
    </location>
</feature>
<dbReference type="CDD" id="cd06261">
    <property type="entry name" value="TM_PBP2"/>
    <property type="match status" value="1"/>
</dbReference>
<name>A0A2N3KUB1_9PROT</name>
<organism evidence="9 11">
    <name type="scientific">Thalassospira marina</name>
    <dbReference type="NCBI Taxonomy" id="2048283"/>
    <lineage>
        <taxon>Bacteria</taxon>
        <taxon>Pseudomonadati</taxon>
        <taxon>Pseudomonadota</taxon>
        <taxon>Alphaproteobacteria</taxon>
        <taxon>Rhodospirillales</taxon>
        <taxon>Thalassospiraceae</taxon>
        <taxon>Thalassospira</taxon>
    </lineage>
</organism>
<dbReference type="AlphaFoldDB" id="A0A2N3KUB1"/>
<evidence type="ECO:0000256" key="5">
    <source>
        <dbReference type="RuleBase" id="RU363032"/>
    </source>
</evidence>
<feature type="transmembrane region" description="Helical" evidence="5">
    <location>
        <begin position="356"/>
        <end position="376"/>
    </location>
</feature>
<keyword evidence="2 5" id="KW-0812">Transmembrane</keyword>
<keyword evidence="6" id="KW-1003">Cell membrane</keyword>
<dbReference type="EMBL" id="NWTK01000006">
    <property type="protein sequence ID" value="PKR54141.1"/>
    <property type="molecule type" value="Genomic_DNA"/>
</dbReference>
<keyword evidence="5" id="KW-0813">Transport</keyword>
<evidence type="ECO:0000313" key="10">
    <source>
        <dbReference type="Proteomes" id="UP000233458"/>
    </source>
</evidence>
<dbReference type="OrthoDB" id="9785113at2"/>
<dbReference type="NCBIfam" id="TIGR02138">
    <property type="entry name" value="phosphate_pstC"/>
    <property type="match status" value="1"/>
</dbReference>
<dbReference type="InterPro" id="IPR000515">
    <property type="entry name" value="MetI-like"/>
</dbReference>
<evidence type="ECO:0000256" key="4">
    <source>
        <dbReference type="ARBA" id="ARBA00023136"/>
    </source>
</evidence>
<dbReference type="InterPro" id="IPR011864">
    <property type="entry name" value="Phosphate_PstC"/>
</dbReference>
<evidence type="ECO:0000259" key="7">
    <source>
        <dbReference type="PROSITE" id="PS50928"/>
    </source>
</evidence>
<dbReference type="GO" id="GO:0005886">
    <property type="term" value="C:plasma membrane"/>
    <property type="evidence" value="ECO:0007669"/>
    <property type="project" value="UniProtKB-SubCell"/>
</dbReference>
<dbReference type="SUPFAM" id="SSF161098">
    <property type="entry name" value="MetI-like"/>
    <property type="match status" value="1"/>
</dbReference>
<keyword evidence="3 5" id="KW-1133">Transmembrane helix</keyword>
<dbReference type="KEGG" id="thac:CSC3H3_16970"/>
<sequence>MSLTFLLLAIALLCALSFVFGRKRAIALSGGRFSNLHSLPIHYGTYTALWCGLPALALLIVWYALQGPVTEALVISDLPVEITSDPGKLSLALNAISLIAADNGHHLDVAPEVIEAGQRLAVLHSISNTALIVVLLAVALLGLGFSYRRILADMRARNNVERTVRYLMIGCSAIAILSTVGIVFSLLFEALHFFSKISPIEFLFGLEWSPQTAIRADQVASDGAFGMIPLFAGTLLITFIAMLVAVPVGLFSAIYMGEYASPRFRAWAKPALEVLAGVPTVVYGFFAALTVAPFLRDSGAVLGLSVSSESALAAGLVMGIMIIPFVSSLSDDVMSQVPQALRDGSYGLGATKSETIRLVIFPAALPGIVGAILLAVSRAIGETMIVVMAAGLAANLTANPLQAVTTVTVQIVTLLVGDQEFDSAKTLSAFALGLVLFLVTLGLNVFALKVVQKYREKYD</sequence>
<dbReference type="PROSITE" id="PS50928">
    <property type="entry name" value="ABC_TM1"/>
    <property type="match status" value="1"/>
</dbReference>
<dbReference type="PANTHER" id="PTHR42727">
    <property type="entry name" value="PHOSPHATE TRANSPORT SYSTEM PERMEASE PROTEIN"/>
    <property type="match status" value="1"/>
</dbReference>
<dbReference type="InterPro" id="IPR022182">
    <property type="entry name" value="PstC_N"/>
</dbReference>
<dbReference type="Proteomes" id="UP000233458">
    <property type="component" value="Chromosome"/>
</dbReference>
<comment type="similarity">
    <text evidence="6">Belongs to the binding-protein-dependent transport system permease family. CysTW subfamily.</text>
</comment>
<dbReference type="GO" id="GO:0005315">
    <property type="term" value="F:phosphate transmembrane transporter activity"/>
    <property type="evidence" value="ECO:0007669"/>
    <property type="project" value="InterPro"/>
</dbReference>
<comment type="subcellular location">
    <subcellularLocation>
        <location evidence="6">Cell inner membrane</location>
        <topology evidence="6">Multi-pass membrane protein</topology>
    </subcellularLocation>
    <subcellularLocation>
        <location evidence="1 5">Cell membrane</location>
        <topology evidence="1 5">Multi-pass membrane protein</topology>
    </subcellularLocation>
</comment>
<dbReference type="Pfam" id="PF00528">
    <property type="entry name" value="BPD_transp_1"/>
    <property type="match status" value="1"/>
</dbReference>
<evidence type="ECO:0000313" key="8">
    <source>
        <dbReference type="EMBL" id="AUG54223.1"/>
    </source>
</evidence>
<proteinExistence type="inferred from homology"/>
<feature type="transmembrane region" description="Helical" evidence="5">
    <location>
        <begin position="45"/>
        <end position="65"/>
    </location>
</feature>
<evidence type="ECO:0000256" key="3">
    <source>
        <dbReference type="ARBA" id="ARBA00022989"/>
    </source>
</evidence>
<evidence type="ECO:0000313" key="9">
    <source>
        <dbReference type="EMBL" id="PKR54141.1"/>
    </source>
</evidence>
<dbReference type="RefSeq" id="WP_101266557.1">
    <property type="nucleotide sequence ID" value="NZ_CP024199.1"/>
</dbReference>
<evidence type="ECO:0000256" key="2">
    <source>
        <dbReference type="ARBA" id="ARBA00022692"/>
    </source>
</evidence>
<keyword evidence="6" id="KW-0592">Phosphate transport</keyword>
<keyword evidence="10" id="KW-1185">Reference proteome</keyword>
<keyword evidence="6" id="KW-0997">Cell inner membrane</keyword>
<dbReference type="Gene3D" id="1.10.3720.10">
    <property type="entry name" value="MetI-like"/>
    <property type="match status" value="1"/>
</dbReference>
<feature type="transmembrane region" description="Helical" evidence="5">
    <location>
        <begin position="274"/>
        <end position="295"/>
    </location>
</feature>
<protein>
    <recommendedName>
        <fullName evidence="6">Phosphate transport system permease protein</fullName>
    </recommendedName>
</protein>
<dbReference type="Proteomes" id="UP000233597">
    <property type="component" value="Unassembled WGS sequence"/>
</dbReference>